<keyword evidence="2" id="KW-1185">Reference proteome</keyword>
<sequence length="77" mass="8045">MSETPAANVNPEVCPVCGQGNRCAMEIEKMTGQPQGPCWCTQVDFSAELLSRIPAQARGQACICEACATRSGAAPSD</sequence>
<dbReference type="Proteomes" id="UP001302257">
    <property type="component" value="Chromosome"/>
</dbReference>
<evidence type="ECO:0000313" key="2">
    <source>
        <dbReference type="Proteomes" id="UP001302257"/>
    </source>
</evidence>
<protein>
    <submittedName>
        <fullName evidence="1">Cysteine-rich CWC family protein</fullName>
    </submittedName>
</protein>
<proteinExistence type="predicted"/>
<accession>A0ABZ0B2W0</accession>
<dbReference type="InterPro" id="IPR032720">
    <property type="entry name" value="Cys_rich_CWC"/>
</dbReference>
<gene>
    <name evidence="1" type="ORF">RAN89_04510</name>
</gene>
<reference evidence="1 2" key="1">
    <citation type="submission" date="2023-08" db="EMBL/GenBank/DDBJ databases">
        <title>Rhodoferax potami sp. nov. and Rhodoferax mekongensis sp. nov., isolated from the Mekong River in Thailand.</title>
        <authorList>
            <person name="Kitikhun S."/>
            <person name="Charoenyingcharoen P."/>
            <person name="Siriarchawattana P."/>
            <person name="Likhitrattanapisal S."/>
            <person name="Nilsakha T."/>
            <person name="Chanpet A."/>
            <person name="Rattanawaree P."/>
            <person name="Ingsriswang S."/>
        </authorList>
    </citation>
    <scope>NUCLEOTIDE SEQUENCE [LARGE SCALE GENOMIC DNA]</scope>
    <source>
        <strain evidence="1 2">TBRC 17307</strain>
    </source>
</reference>
<dbReference type="RefSeq" id="WP_313868449.1">
    <property type="nucleotide sequence ID" value="NZ_CP132507.1"/>
</dbReference>
<name>A0ABZ0B2W0_9BURK</name>
<dbReference type="Pfam" id="PF14375">
    <property type="entry name" value="Cys_rich_CWC"/>
    <property type="match status" value="1"/>
</dbReference>
<dbReference type="EMBL" id="CP132507">
    <property type="protein sequence ID" value="WNO05701.1"/>
    <property type="molecule type" value="Genomic_DNA"/>
</dbReference>
<organism evidence="1 2">
    <name type="scientific">Rhodoferax mekongensis</name>
    <dbReference type="NCBI Taxonomy" id="3068341"/>
    <lineage>
        <taxon>Bacteria</taxon>
        <taxon>Pseudomonadati</taxon>
        <taxon>Pseudomonadota</taxon>
        <taxon>Betaproteobacteria</taxon>
        <taxon>Burkholderiales</taxon>
        <taxon>Comamonadaceae</taxon>
        <taxon>Rhodoferax</taxon>
    </lineage>
</organism>
<evidence type="ECO:0000313" key="1">
    <source>
        <dbReference type="EMBL" id="WNO05701.1"/>
    </source>
</evidence>